<comment type="caution">
    <text evidence="1">The sequence shown here is derived from an EMBL/GenBank/DDBJ whole genome shotgun (WGS) entry which is preliminary data.</text>
</comment>
<keyword evidence="2" id="KW-1185">Reference proteome</keyword>
<proteinExistence type="predicted"/>
<organism evidence="1 2">
    <name type="scientific">Bradyrhizobium ivorense</name>
    <dbReference type="NCBI Taxonomy" id="2511166"/>
    <lineage>
        <taxon>Bacteria</taxon>
        <taxon>Pseudomonadati</taxon>
        <taxon>Pseudomonadota</taxon>
        <taxon>Alphaproteobacteria</taxon>
        <taxon>Hyphomicrobiales</taxon>
        <taxon>Nitrobacteraceae</taxon>
        <taxon>Bradyrhizobium</taxon>
    </lineage>
</organism>
<accession>A0A508TCT6</accession>
<name>A0A508TCT6_9BRAD</name>
<dbReference type="EMBL" id="CAADFC020000011">
    <property type="protein sequence ID" value="VIO70608.1"/>
    <property type="molecule type" value="Genomic_DNA"/>
</dbReference>
<sequence length="219" mass="23452">MYLPNRHCAQWPPVDRHARVRSPCPTLQVAIVETGERADLSRVGRIFCQSVVVGSHNVNGGVCTIEQVPIKPGERQSVPIGQYQCEDSQIGGQQKVSGEARNEQCLTIARRTACRALSRSRPALIPPRNEVHSPFSSTVQSAGREASDKCAAKAPMPGTPCAAEAPLPSMMIGVKLSACCANSCAISNSLFAVMLARNHTDEAALSVRESCCARRACLV</sequence>
<dbReference type="AlphaFoldDB" id="A0A508TCT6"/>
<dbReference type="Proteomes" id="UP000328092">
    <property type="component" value="Unassembled WGS sequence"/>
</dbReference>
<evidence type="ECO:0000313" key="1">
    <source>
        <dbReference type="EMBL" id="VIO70608.1"/>
    </source>
</evidence>
<protein>
    <submittedName>
        <fullName evidence="1">Uncharacterized protein</fullName>
    </submittedName>
</protein>
<reference evidence="1" key="1">
    <citation type="submission" date="2019-02" db="EMBL/GenBank/DDBJ databases">
        <authorList>
            <person name="Pothier F.J."/>
        </authorList>
    </citation>
    <scope>NUCLEOTIDE SEQUENCE</scope>
    <source>
        <strain evidence="1">CI-1B</strain>
    </source>
</reference>
<gene>
    <name evidence="1" type="ORF">CI1B_32620</name>
</gene>
<evidence type="ECO:0000313" key="2">
    <source>
        <dbReference type="Proteomes" id="UP000328092"/>
    </source>
</evidence>